<dbReference type="PROSITE" id="PS51257">
    <property type="entry name" value="PROKAR_LIPOPROTEIN"/>
    <property type="match status" value="1"/>
</dbReference>
<proteinExistence type="predicted"/>
<dbReference type="AlphaFoldDB" id="A0A4U0ER36"/>
<name>A0A4U0ER36_9FLAO</name>
<accession>A0A4U0ER36</accession>
<feature type="domain" description="SnoaL-like" evidence="1">
    <location>
        <begin position="38"/>
        <end position="140"/>
    </location>
</feature>
<keyword evidence="3" id="KW-1185">Reference proteome</keyword>
<dbReference type="OrthoDB" id="824753at2"/>
<organism evidence="2 3">
    <name type="scientific">Pontimicrobium aquaticum</name>
    <dbReference type="NCBI Taxonomy" id="2565367"/>
    <lineage>
        <taxon>Bacteria</taxon>
        <taxon>Pseudomonadati</taxon>
        <taxon>Bacteroidota</taxon>
        <taxon>Flavobacteriia</taxon>
        <taxon>Flavobacteriales</taxon>
        <taxon>Flavobacteriaceae</taxon>
        <taxon>Pontimicrobium</taxon>
    </lineage>
</organism>
<dbReference type="SUPFAM" id="SSF54427">
    <property type="entry name" value="NTF2-like"/>
    <property type="match status" value="1"/>
</dbReference>
<gene>
    <name evidence="2" type="ORF">E5167_11905</name>
</gene>
<dbReference type="RefSeq" id="WP_136844374.1">
    <property type="nucleotide sequence ID" value="NZ_SUPL01000006.1"/>
</dbReference>
<evidence type="ECO:0000259" key="1">
    <source>
        <dbReference type="Pfam" id="PF12680"/>
    </source>
</evidence>
<dbReference type="EMBL" id="SUPL01000006">
    <property type="protein sequence ID" value="TJY34018.1"/>
    <property type="molecule type" value="Genomic_DNA"/>
</dbReference>
<dbReference type="InterPro" id="IPR032710">
    <property type="entry name" value="NTF2-like_dom_sf"/>
</dbReference>
<evidence type="ECO:0000313" key="3">
    <source>
        <dbReference type="Proteomes" id="UP000307657"/>
    </source>
</evidence>
<dbReference type="Proteomes" id="UP000307657">
    <property type="component" value="Unassembled WGS sequence"/>
</dbReference>
<protein>
    <submittedName>
        <fullName evidence="2">Nuclear transport factor 2 family protein</fullName>
    </submittedName>
</protein>
<dbReference type="Pfam" id="PF12680">
    <property type="entry name" value="SnoaL_2"/>
    <property type="match status" value="1"/>
</dbReference>
<comment type="caution">
    <text evidence="2">The sequence shown here is derived from an EMBL/GenBank/DDBJ whole genome shotgun (WGS) entry which is preliminary data.</text>
</comment>
<dbReference type="Gene3D" id="3.10.450.50">
    <property type="match status" value="1"/>
</dbReference>
<evidence type="ECO:0000313" key="2">
    <source>
        <dbReference type="EMBL" id="TJY34018.1"/>
    </source>
</evidence>
<reference evidence="2 3" key="1">
    <citation type="submission" date="2019-04" db="EMBL/GenBank/DDBJ databases">
        <title>Lacinutrix sp. nov., isolated from marine water.</title>
        <authorList>
            <person name="Kim W."/>
        </authorList>
    </citation>
    <scope>NUCLEOTIDE SEQUENCE [LARGE SCALE GENOMIC DNA]</scope>
    <source>
        <strain evidence="2 3">CAU 1491</strain>
    </source>
</reference>
<dbReference type="InterPro" id="IPR037401">
    <property type="entry name" value="SnoaL-like"/>
</dbReference>
<sequence>MKKLILLGLAVFTMIACKQEQRYFAESDETKTLMSGVSAYEAGDWEQWRSHFADTAKIYVNSTDPLSVDDRLNGMKEMTSAMSTYGFDHEDEHIEMVIDKKDETWVYYWATHKGTFAATNKELIIPVHLAVEFADGKIVAEHIYFDATEMNAEFAALAAATESNEEGDDD</sequence>